<proteinExistence type="predicted"/>
<evidence type="ECO:0000313" key="1">
    <source>
        <dbReference type="EMBL" id="RRT71838.1"/>
    </source>
</evidence>
<accession>A0A444G7F0</accession>
<evidence type="ECO:0000313" key="2">
    <source>
        <dbReference type="Proteomes" id="UP000287651"/>
    </source>
</evidence>
<dbReference type="EMBL" id="AMZH03003591">
    <property type="protein sequence ID" value="RRT71838.1"/>
    <property type="molecule type" value="Genomic_DNA"/>
</dbReference>
<reference evidence="2" key="1">
    <citation type="journal article" date="2014" name="Agronomy (Basel)">
        <title>A Draft Genome Sequence for Ensete ventricosum, the Drought-Tolerant Tree Against Hunger.</title>
        <authorList>
            <person name="Harrison J."/>
            <person name="Moore K.A."/>
            <person name="Paszkiewicz K."/>
            <person name="Jones T."/>
            <person name="Grant M."/>
            <person name="Ambacheew D."/>
            <person name="Muzemil S."/>
            <person name="Studholme D.J."/>
        </authorList>
    </citation>
    <scope>NUCLEOTIDE SEQUENCE [LARGE SCALE GENOMIC DNA]</scope>
</reference>
<sequence>DLRNGDGSSQRKQSCRSKNTSDPFPSSKFQVFPGCFSFFFLRRMNTDFKMVLLHTIKTNVIGTLTMLGLAKRVGARCGLKH</sequence>
<dbReference type="AlphaFoldDB" id="A0A444G7F0"/>
<gene>
    <name evidence="1" type="ORF">B296_00012477</name>
</gene>
<dbReference type="Proteomes" id="UP000287651">
    <property type="component" value="Unassembled WGS sequence"/>
</dbReference>
<protein>
    <submittedName>
        <fullName evidence="1">Uncharacterized protein</fullName>
    </submittedName>
</protein>
<name>A0A444G7F0_ENSVE</name>
<feature type="non-terminal residue" evidence="1">
    <location>
        <position position="1"/>
    </location>
</feature>
<comment type="caution">
    <text evidence="1">The sequence shown here is derived from an EMBL/GenBank/DDBJ whole genome shotgun (WGS) entry which is preliminary data.</text>
</comment>
<organism evidence="1 2">
    <name type="scientific">Ensete ventricosum</name>
    <name type="common">Abyssinian banana</name>
    <name type="synonym">Musa ensete</name>
    <dbReference type="NCBI Taxonomy" id="4639"/>
    <lineage>
        <taxon>Eukaryota</taxon>
        <taxon>Viridiplantae</taxon>
        <taxon>Streptophyta</taxon>
        <taxon>Embryophyta</taxon>
        <taxon>Tracheophyta</taxon>
        <taxon>Spermatophyta</taxon>
        <taxon>Magnoliopsida</taxon>
        <taxon>Liliopsida</taxon>
        <taxon>Zingiberales</taxon>
        <taxon>Musaceae</taxon>
        <taxon>Ensete</taxon>
    </lineage>
</organism>